<evidence type="ECO:0000313" key="6">
    <source>
        <dbReference type="Proteomes" id="UP000327236"/>
    </source>
</evidence>
<evidence type="ECO:0000259" key="4">
    <source>
        <dbReference type="PROSITE" id="PS51898"/>
    </source>
</evidence>
<dbReference type="PROSITE" id="PS51898">
    <property type="entry name" value="TYR_RECOMBINASE"/>
    <property type="match status" value="1"/>
</dbReference>
<reference evidence="5 6" key="1">
    <citation type="submission" date="2019-09" db="EMBL/GenBank/DDBJ databases">
        <title>Draft genome sequence assemblies of isolates from the urinary tract.</title>
        <authorList>
            <person name="Mores C.R."/>
            <person name="Putonti C."/>
            <person name="Wolfe A.J."/>
        </authorList>
    </citation>
    <scope>NUCLEOTIDE SEQUENCE [LARGE SCALE GENOMIC DNA]</scope>
    <source>
        <strain evidence="5 6">UMB246</strain>
    </source>
</reference>
<dbReference type="InterPro" id="IPR011010">
    <property type="entry name" value="DNA_brk_join_enz"/>
</dbReference>
<dbReference type="GO" id="GO:0003677">
    <property type="term" value="F:DNA binding"/>
    <property type="evidence" value="ECO:0007669"/>
    <property type="project" value="UniProtKB-KW"/>
</dbReference>
<name>A0A5N1I4Y4_LACJE</name>
<dbReference type="InterPro" id="IPR002104">
    <property type="entry name" value="Integrase_catalytic"/>
</dbReference>
<dbReference type="GO" id="GO:0006310">
    <property type="term" value="P:DNA recombination"/>
    <property type="evidence" value="ECO:0007669"/>
    <property type="project" value="UniProtKB-KW"/>
</dbReference>
<keyword evidence="2" id="KW-0238">DNA-binding</keyword>
<feature type="domain" description="Tyr recombinase" evidence="4">
    <location>
        <begin position="112"/>
        <end position="302"/>
    </location>
</feature>
<protein>
    <submittedName>
        <fullName evidence="5">Site-specific integrase</fullName>
    </submittedName>
</protein>
<dbReference type="RefSeq" id="WP_151141692.1">
    <property type="nucleotide sequence ID" value="NZ_VYWW01000068.1"/>
</dbReference>
<evidence type="ECO:0000313" key="5">
    <source>
        <dbReference type="EMBL" id="KAA9319954.1"/>
    </source>
</evidence>
<evidence type="ECO:0000256" key="3">
    <source>
        <dbReference type="ARBA" id="ARBA00023172"/>
    </source>
</evidence>
<accession>A0A5N1I4Y4</accession>
<organism evidence="5 6">
    <name type="scientific">Lactobacillus jensenii</name>
    <dbReference type="NCBI Taxonomy" id="109790"/>
    <lineage>
        <taxon>Bacteria</taxon>
        <taxon>Bacillati</taxon>
        <taxon>Bacillota</taxon>
        <taxon>Bacilli</taxon>
        <taxon>Lactobacillales</taxon>
        <taxon>Lactobacillaceae</taxon>
        <taxon>Lactobacillus</taxon>
    </lineage>
</organism>
<dbReference type="GO" id="GO:0015074">
    <property type="term" value="P:DNA integration"/>
    <property type="evidence" value="ECO:0007669"/>
    <property type="project" value="InterPro"/>
</dbReference>
<proteinExistence type="inferred from homology"/>
<dbReference type="Pfam" id="PF00589">
    <property type="entry name" value="Phage_integrase"/>
    <property type="match status" value="1"/>
</dbReference>
<evidence type="ECO:0000256" key="1">
    <source>
        <dbReference type="ARBA" id="ARBA00008857"/>
    </source>
</evidence>
<gene>
    <name evidence="5" type="ORF">F6H94_08625</name>
</gene>
<dbReference type="CDD" id="cd01189">
    <property type="entry name" value="INT_ICEBs1_C_like"/>
    <property type="match status" value="1"/>
</dbReference>
<dbReference type="Gene3D" id="1.10.150.130">
    <property type="match status" value="1"/>
</dbReference>
<dbReference type="Proteomes" id="UP000327236">
    <property type="component" value="Unassembled WGS sequence"/>
</dbReference>
<dbReference type="EMBL" id="VYWW01000068">
    <property type="protein sequence ID" value="KAA9319954.1"/>
    <property type="molecule type" value="Genomic_DNA"/>
</dbReference>
<comment type="similarity">
    <text evidence="1">Belongs to the 'phage' integrase family.</text>
</comment>
<dbReference type="PANTHER" id="PTHR30349">
    <property type="entry name" value="PHAGE INTEGRASE-RELATED"/>
    <property type="match status" value="1"/>
</dbReference>
<dbReference type="InterPro" id="IPR050090">
    <property type="entry name" value="Tyrosine_recombinase_XerCD"/>
</dbReference>
<comment type="caution">
    <text evidence="5">The sequence shown here is derived from an EMBL/GenBank/DDBJ whole genome shotgun (WGS) entry which is preliminary data.</text>
</comment>
<dbReference type="InterPro" id="IPR013762">
    <property type="entry name" value="Integrase-like_cat_sf"/>
</dbReference>
<dbReference type="OrthoDB" id="9803188at2"/>
<dbReference type="AlphaFoldDB" id="A0A5N1I4Y4"/>
<dbReference type="InterPro" id="IPR010998">
    <property type="entry name" value="Integrase_recombinase_N"/>
</dbReference>
<dbReference type="PANTHER" id="PTHR30349:SF64">
    <property type="entry name" value="PROPHAGE INTEGRASE INTD-RELATED"/>
    <property type="match status" value="1"/>
</dbReference>
<evidence type="ECO:0000256" key="2">
    <source>
        <dbReference type="ARBA" id="ARBA00023125"/>
    </source>
</evidence>
<dbReference type="SUPFAM" id="SSF56349">
    <property type="entry name" value="DNA breaking-rejoining enzymes"/>
    <property type="match status" value="1"/>
</dbReference>
<dbReference type="Gene3D" id="1.10.443.10">
    <property type="entry name" value="Intergrase catalytic core"/>
    <property type="match status" value="1"/>
</dbReference>
<keyword evidence="3" id="KW-0233">DNA recombination</keyword>
<sequence>MSKKISTKLFYRYYGNWIELYKKGAIRQVTLDKYYLTERKLRELAPELRLSELNRQTYQKLLNDYAETHEKHTTLDFHHHLKAAIIDALDDGMIKTDPTRRVIIKGRKPKPKKKKYLNLFELQMLLKQLKLGTEPNWDWFILLVAKTGLRYAEALALTPNDFNYEKQVITVTKTWNYKYAGGGFRPTKNLTSKRNVMIDWQLAQQFKQITQGMDPDKPIFVSGRAFNSTINIILERLCYQAEIPVISIHGLRHTHASLLLYEGVSVASVAKRLGHANITTTQKTYLHIIQELENKDNDKVMHHLSQL</sequence>